<dbReference type="InterPro" id="IPR012997">
    <property type="entry name" value="RplA"/>
</dbReference>
<keyword evidence="2" id="KW-0961">Cell wall biogenesis/degradation</keyword>
<organism evidence="4">
    <name type="scientific">uncultured Caudovirales phage</name>
    <dbReference type="NCBI Taxonomy" id="2100421"/>
    <lineage>
        <taxon>Viruses</taxon>
        <taxon>Duplodnaviria</taxon>
        <taxon>Heunggongvirae</taxon>
        <taxon>Uroviricota</taxon>
        <taxon>Caudoviricetes</taxon>
        <taxon>Peduoviridae</taxon>
        <taxon>Maltschvirus</taxon>
        <taxon>Maltschvirus maltsch</taxon>
    </lineage>
</organism>
<dbReference type="CDD" id="cd22268">
    <property type="entry name" value="DPBB_RlpA-like"/>
    <property type="match status" value="1"/>
</dbReference>
<keyword evidence="4" id="KW-0449">Lipoprotein</keyword>
<reference evidence="4" key="1">
    <citation type="submission" date="2020-04" db="EMBL/GenBank/DDBJ databases">
        <authorList>
            <person name="Chiriac C."/>
            <person name="Salcher M."/>
            <person name="Ghai R."/>
            <person name="Kavagutti S V."/>
        </authorList>
    </citation>
    <scope>NUCLEOTIDE SEQUENCE</scope>
</reference>
<evidence type="ECO:0000313" key="4">
    <source>
        <dbReference type="EMBL" id="CAB4127494.1"/>
    </source>
</evidence>
<evidence type="ECO:0000256" key="1">
    <source>
        <dbReference type="ARBA" id="ARBA00023239"/>
    </source>
</evidence>
<dbReference type="PANTHER" id="PTHR34183">
    <property type="entry name" value="ENDOLYTIC PEPTIDOGLYCAN TRANSGLYCOSYLASE RLPA"/>
    <property type="match status" value="1"/>
</dbReference>
<evidence type="ECO:0000256" key="2">
    <source>
        <dbReference type="ARBA" id="ARBA00023316"/>
    </source>
</evidence>
<dbReference type="HAMAP" id="MF_02071">
    <property type="entry name" value="RlpA"/>
    <property type="match status" value="1"/>
</dbReference>
<dbReference type="GO" id="GO:0071555">
    <property type="term" value="P:cell wall organization"/>
    <property type="evidence" value="ECO:0007669"/>
    <property type="project" value="UniProtKB-KW"/>
</dbReference>
<dbReference type="Gene3D" id="2.40.40.10">
    <property type="entry name" value="RlpA-like domain"/>
    <property type="match status" value="1"/>
</dbReference>
<dbReference type="GO" id="GO:0016829">
    <property type="term" value="F:lyase activity"/>
    <property type="evidence" value="ECO:0007669"/>
    <property type="project" value="UniProtKB-KW"/>
</dbReference>
<dbReference type="NCBIfam" id="TIGR00413">
    <property type="entry name" value="rlpA"/>
    <property type="match status" value="1"/>
</dbReference>
<dbReference type="InterPro" id="IPR036908">
    <property type="entry name" value="RlpA-like_sf"/>
</dbReference>
<dbReference type="Pfam" id="PF03330">
    <property type="entry name" value="DPBB_1"/>
    <property type="match status" value="1"/>
</dbReference>
<dbReference type="SUPFAM" id="SSF50685">
    <property type="entry name" value="Barwin-like endoglucanases"/>
    <property type="match status" value="1"/>
</dbReference>
<dbReference type="InterPro" id="IPR034718">
    <property type="entry name" value="RlpA"/>
</dbReference>
<name>A0A6J5KYE0_9CAUD</name>
<dbReference type="EMBL" id="LR796208">
    <property type="protein sequence ID" value="CAB4127494.1"/>
    <property type="molecule type" value="Genomic_DNA"/>
</dbReference>
<sequence>MLKYKSIIILCALLVINANVQAKQIIHKLHGTASWYSYQKGNRSHKTASGEIFSPHKLTAAHKTLPFGTKVLVTNLDNRQSVLVTITDRGPFIKGRVVDLSKAAALKIGIKGIQKVSMQIVS</sequence>
<accession>A0A6J5KYE0</accession>
<dbReference type="PANTHER" id="PTHR34183:SF8">
    <property type="entry name" value="ENDOLYTIC PEPTIDOGLYCAN TRANSGLYCOSYLASE RLPA-RELATED"/>
    <property type="match status" value="1"/>
</dbReference>
<gene>
    <name evidence="4" type="ORF">UFOVP84_215</name>
</gene>
<evidence type="ECO:0000259" key="3">
    <source>
        <dbReference type="Pfam" id="PF03330"/>
    </source>
</evidence>
<protein>
    <submittedName>
        <fullName evidence="4">Rare lipoprotein A</fullName>
    </submittedName>
</protein>
<proteinExistence type="inferred from homology"/>
<feature type="domain" description="RlpA-like protein double-psi beta-barrel" evidence="3">
    <location>
        <begin position="30"/>
        <end position="116"/>
    </location>
</feature>
<keyword evidence="1" id="KW-0456">Lyase</keyword>
<dbReference type="InterPro" id="IPR009009">
    <property type="entry name" value="RlpA-like_DPBB"/>
</dbReference>